<evidence type="ECO:0000313" key="1">
    <source>
        <dbReference type="EMBL" id="CBG89112.1"/>
    </source>
</evidence>
<dbReference type="Proteomes" id="UP000001889">
    <property type="component" value="Chromosome"/>
</dbReference>
<proteinExistence type="predicted"/>
<dbReference type="EMBL" id="FN543502">
    <property type="protein sequence ID" value="CBG89112.1"/>
    <property type="molecule type" value="Genomic_DNA"/>
</dbReference>
<protein>
    <submittedName>
        <fullName evidence="1">Uncharacterized protein</fullName>
    </submittedName>
</protein>
<accession>D2TSE5</accession>
<dbReference type="eggNOG" id="ENOG5031QTU">
    <property type="taxonomic scope" value="Bacteria"/>
</dbReference>
<dbReference type="AlphaFoldDB" id="D2TSE5"/>
<reference evidence="1 2" key="1">
    <citation type="journal article" date="2010" name="J. Bacteriol.">
        <title>The Citrobacter rodentium genome sequence reveals convergent evolution with human pathogenic Escherichia coli.</title>
        <authorList>
            <person name="Petty N.K."/>
            <person name="Bulgin R."/>
            <person name="Crepin V.F."/>
            <person name="Cerdeno-Tarraga A.M."/>
            <person name="Schroeder G.N."/>
            <person name="Quail M.A."/>
            <person name="Lennard N."/>
            <person name="Corton C."/>
            <person name="Barron A."/>
            <person name="Clark L."/>
            <person name="Toribio A.L."/>
            <person name="Parkhill J."/>
            <person name="Dougan G."/>
            <person name="Frankel G."/>
            <person name="Thomson N.R."/>
        </authorList>
    </citation>
    <scope>NUCLEOTIDE SEQUENCE [LARGE SCALE GENOMIC DNA]</scope>
    <source>
        <strain evidence="1 2">ICC168</strain>
    </source>
</reference>
<name>D2TSE5_CITRI</name>
<dbReference type="HOGENOM" id="CLU_1228144_0_0_6"/>
<dbReference type="KEGG" id="cro:ROD_23661"/>
<keyword evidence="2" id="KW-1185">Reference proteome</keyword>
<gene>
    <name evidence="1" type="ordered locus">ROD_23661</name>
</gene>
<sequence>MRNIIIITKEPIKMEIAMREHILRNCFFESDTTILRNNMLQMNASADKDEVIFRKLTSDEIKLAESVFRDVIKYNRVKIYRGSGKTVAQSKIMTQPRNGGVIVAINEYREDFSTGYDNFHESAKSTHLFILAMAFVWQYYRYDSSFCDPYTSTNVYQYSFNKPSFNFYTLEQQASIIADYWLLNKYSIQTYEELTGCRDYERNNLNFKSSLLKEYKKILKHIFSI</sequence>
<evidence type="ECO:0000313" key="2">
    <source>
        <dbReference type="Proteomes" id="UP000001889"/>
    </source>
</evidence>
<organism evidence="1 2">
    <name type="scientific">Citrobacter rodentium (strain ICC168)</name>
    <name type="common">Citrobacter freundii biotype 4280</name>
    <dbReference type="NCBI Taxonomy" id="637910"/>
    <lineage>
        <taxon>Bacteria</taxon>
        <taxon>Pseudomonadati</taxon>
        <taxon>Pseudomonadota</taxon>
        <taxon>Gammaproteobacteria</taxon>
        <taxon>Enterobacterales</taxon>
        <taxon>Enterobacteriaceae</taxon>
        <taxon>Citrobacter</taxon>
    </lineage>
</organism>